<comment type="similarity">
    <text evidence="1">Belongs to the RecJ family.</text>
</comment>
<feature type="domain" description="Single-stranded-DNA-specific exonuclease RecJ C-terminal" evidence="8">
    <location>
        <begin position="642"/>
        <end position="796"/>
    </location>
</feature>
<dbReference type="InterPro" id="IPR038763">
    <property type="entry name" value="DHH_sf"/>
</dbReference>
<dbReference type="InterPro" id="IPR041122">
    <property type="entry name" value="RecJ_OB"/>
</dbReference>
<evidence type="ECO:0000259" key="6">
    <source>
        <dbReference type="Pfam" id="PF01368"/>
    </source>
</evidence>
<dbReference type="AlphaFoldDB" id="A0A3A3GDC9"/>
<name>A0A3A3GDC9_PANTH</name>
<comment type="caution">
    <text evidence="10">The sequence shown here is derived from an EMBL/GenBank/DDBJ whole genome shotgun (WGS) entry which is preliminary data.</text>
</comment>
<evidence type="ECO:0000259" key="8">
    <source>
        <dbReference type="Pfam" id="PF10141"/>
    </source>
</evidence>
<dbReference type="RefSeq" id="WP_119795642.1">
    <property type="nucleotide sequence ID" value="NZ_QYZD01000026.1"/>
</dbReference>
<dbReference type="Pfam" id="PF02272">
    <property type="entry name" value="DHHA1"/>
    <property type="match status" value="1"/>
</dbReference>
<evidence type="ECO:0000313" key="11">
    <source>
        <dbReference type="Proteomes" id="UP000266177"/>
    </source>
</evidence>
<dbReference type="Pfam" id="PF10141">
    <property type="entry name" value="ssDNA-exonuc_C"/>
    <property type="match status" value="1"/>
</dbReference>
<evidence type="ECO:0000256" key="5">
    <source>
        <dbReference type="ARBA" id="ARBA00022839"/>
    </source>
</evidence>
<sequence length="817" mass="91809">MLHPRSRWICSDVPDTGIEQLAQEARVSKLVARMLAVRGIADAEQAHRFLHADIDEMHDPYLLAGMEDAVARIRTALANRERIRIYGDYDADGVSSTSLMIYLMRHLEADFDYYIPHRANEGYGLNKAALEAAQACGVTLVVTVDTGISAVDEIAYARELGIDIVVTDHHEPPEQLPDACALVNPKLPYCPYPFKGLAGVGVAFKLAHALLGRIPEEWLELAAIGTVADLMPLLDENRILVRAALQRMKCSRYAGIRALLQVCSIDPKEVTSTHIAFSMAPRINASGRLDHADIAVQLLTAEDDAAAEAFAWELDRLNKERQKIVDGIVKEAEAQLVEKMEDTGEPPQVIVLAAEGWNVGVIGIVASKLLEKYYRPTFVLGIDGETGLCKGSARSIPGFDLYEAMQSCGELFEHYGGHQAAAGMTIQADKLAELERRLQEIAEGILTKEHFVPCVEVDAECGLNEIPLEVIDQLEQLAPFGMGNPSPRIVIRNARVREIRTMGKEGQHLKLMLSQDRATLDAVAFHRGGLARRITSDVKADVLGELSVNEWNGRRRPQLFMQDIRIQERQLFDLRGIPDAWETAVQLARILEQDGDGANVLVTTREQAGVHAAESFAWLYSDEEEGPVVVPGAWREDEPFIAAMSERVREMVLFGMPPSEQEMRRLTRQLRHMERLHVVLPREPIGGRLHMPTRDRIKRAYAELRRVHTWTNEPEPMRLLAKRVSLSLREFMLLLDMFQELQFLSCTHHKHTTTFEMAAQPAKTSLEASQRYQDWASAAAWEQRWYEPATEAFAAWLWSCWDEERDVSLLRRSSDGF</sequence>
<dbReference type="GO" id="GO:0008409">
    <property type="term" value="F:5'-3' exonuclease activity"/>
    <property type="evidence" value="ECO:0007669"/>
    <property type="project" value="InterPro"/>
</dbReference>
<dbReference type="SUPFAM" id="SSF64182">
    <property type="entry name" value="DHH phosphoesterases"/>
    <property type="match status" value="1"/>
</dbReference>
<dbReference type="GO" id="GO:0003676">
    <property type="term" value="F:nucleic acid binding"/>
    <property type="evidence" value="ECO:0007669"/>
    <property type="project" value="InterPro"/>
</dbReference>
<keyword evidence="5 10" id="KW-0269">Exonuclease</keyword>
<dbReference type="InterPro" id="IPR018779">
    <property type="entry name" value="RecJ_C"/>
</dbReference>
<dbReference type="OrthoDB" id="9809852at2"/>
<evidence type="ECO:0000256" key="2">
    <source>
        <dbReference type="ARBA" id="ARBA00019841"/>
    </source>
</evidence>
<evidence type="ECO:0000259" key="9">
    <source>
        <dbReference type="Pfam" id="PF17768"/>
    </source>
</evidence>
<keyword evidence="4" id="KW-0378">Hydrolase</keyword>
<evidence type="ECO:0000256" key="1">
    <source>
        <dbReference type="ARBA" id="ARBA00005915"/>
    </source>
</evidence>
<protein>
    <recommendedName>
        <fullName evidence="2">Single-stranded-DNA-specific exonuclease RecJ</fullName>
    </recommendedName>
</protein>
<feature type="domain" description="DHHA1" evidence="7">
    <location>
        <begin position="348"/>
        <end position="442"/>
    </location>
</feature>
<dbReference type="InterPro" id="IPR004610">
    <property type="entry name" value="RecJ"/>
</dbReference>
<evidence type="ECO:0000256" key="3">
    <source>
        <dbReference type="ARBA" id="ARBA00022722"/>
    </source>
</evidence>
<dbReference type="PANTHER" id="PTHR30255">
    <property type="entry name" value="SINGLE-STRANDED-DNA-SPECIFIC EXONUCLEASE RECJ"/>
    <property type="match status" value="1"/>
</dbReference>
<dbReference type="Gene3D" id="3.90.1640.30">
    <property type="match status" value="1"/>
</dbReference>
<evidence type="ECO:0000259" key="7">
    <source>
        <dbReference type="Pfam" id="PF02272"/>
    </source>
</evidence>
<keyword evidence="3" id="KW-0540">Nuclease</keyword>
<dbReference type="InterPro" id="IPR051673">
    <property type="entry name" value="SSDNA_exonuclease_RecJ"/>
</dbReference>
<dbReference type="Pfam" id="PF01368">
    <property type="entry name" value="DHH"/>
    <property type="match status" value="1"/>
</dbReference>
<dbReference type="Pfam" id="PF17768">
    <property type="entry name" value="RecJ_OB"/>
    <property type="match status" value="1"/>
</dbReference>
<gene>
    <name evidence="10" type="primary">recJ</name>
    <name evidence="10" type="ORF">DQX05_22170</name>
</gene>
<dbReference type="Proteomes" id="UP000266177">
    <property type="component" value="Unassembled WGS sequence"/>
</dbReference>
<dbReference type="GO" id="GO:0006310">
    <property type="term" value="P:DNA recombination"/>
    <property type="evidence" value="ECO:0007669"/>
    <property type="project" value="InterPro"/>
</dbReference>
<dbReference type="InterPro" id="IPR001667">
    <property type="entry name" value="DDH_dom"/>
</dbReference>
<dbReference type="EMBL" id="QYZD01000026">
    <property type="protein sequence ID" value="RJG21216.1"/>
    <property type="molecule type" value="Genomic_DNA"/>
</dbReference>
<feature type="domain" description="DDH" evidence="6">
    <location>
        <begin position="82"/>
        <end position="226"/>
    </location>
</feature>
<dbReference type="PANTHER" id="PTHR30255:SF2">
    <property type="entry name" value="SINGLE-STRANDED-DNA-SPECIFIC EXONUCLEASE RECJ"/>
    <property type="match status" value="1"/>
</dbReference>
<dbReference type="InterPro" id="IPR003156">
    <property type="entry name" value="DHHA1_dom"/>
</dbReference>
<accession>A0A3A3GDC9</accession>
<evidence type="ECO:0000256" key="4">
    <source>
        <dbReference type="ARBA" id="ARBA00022801"/>
    </source>
</evidence>
<feature type="domain" description="RecJ OB" evidence="9">
    <location>
        <begin position="457"/>
        <end position="563"/>
    </location>
</feature>
<organism evidence="10 11">
    <name type="scientific">Paenibacillus thiaminolyticus</name>
    <name type="common">Bacillus thiaminolyticus</name>
    <dbReference type="NCBI Taxonomy" id="49283"/>
    <lineage>
        <taxon>Bacteria</taxon>
        <taxon>Bacillati</taxon>
        <taxon>Bacillota</taxon>
        <taxon>Bacilli</taxon>
        <taxon>Bacillales</taxon>
        <taxon>Paenibacillaceae</taxon>
        <taxon>Paenibacillus</taxon>
    </lineage>
</organism>
<dbReference type="Gene3D" id="3.10.310.30">
    <property type="match status" value="1"/>
</dbReference>
<dbReference type="GO" id="GO:0006281">
    <property type="term" value="P:DNA repair"/>
    <property type="evidence" value="ECO:0007669"/>
    <property type="project" value="InterPro"/>
</dbReference>
<dbReference type="NCBIfam" id="TIGR00644">
    <property type="entry name" value="recJ"/>
    <property type="match status" value="1"/>
</dbReference>
<reference evidence="10 11" key="1">
    <citation type="submission" date="2018-09" db="EMBL/GenBank/DDBJ databases">
        <title>Paenibacillus SK2017-BO5.</title>
        <authorList>
            <person name="Piskunova J.V."/>
            <person name="Dubiley S.A."/>
            <person name="Severinov K.V."/>
        </authorList>
    </citation>
    <scope>NUCLEOTIDE SEQUENCE [LARGE SCALE GENOMIC DNA]</scope>
    <source>
        <strain evidence="10 11">BO5</strain>
    </source>
</reference>
<evidence type="ECO:0000313" key="10">
    <source>
        <dbReference type="EMBL" id="RJG21216.1"/>
    </source>
</evidence>
<proteinExistence type="inferred from homology"/>